<dbReference type="PROSITE" id="PS50885">
    <property type="entry name" value="HAMP"/>
    <property type="match status" value="1"/>
</dbReference>
<dbReference type="Gene3D" id="3.30.565.10">
    <property type="entry name" value="Histidine kinase-like ATPase, C-terminal domain"/>
    <property type="match status" value="1"/>
</dbReference>
<dbReference type="InterPro" id="IPR003661">
    <property type="entry name" value="HisK_dim/P_dom"/>
</dbReference>
<dbReference type="InterPro" id="IPR036890">
    <property type="entry name" value="HATPase_C_sf"/>
</dbReference>
<keyword evidence="4" id="KW-0597">Phosphoprotein</keyword>
<dbReference type="RefSeq" id="WP_133605527.1">
    <property type="nucleotide sequence ID" value="NZ_JAUFPJ010000012.1"/>
</dbReference>
<dbReference type="Gene3D" id="1.10.287.130">
    <property type="match status" value="1"/>
</dbReference>
<dbReference type="Pfam" id="PF00512">
    <property type="entry name" value="HisKA"/>
    <property type="match status" value="1"/>
</dbReference>
<evidence type="ECO:0000259" key="13">
    <source>
        <dbReference type="PROSITE" id="PS50109"/>
    </source>
</evidence>
<gene>
    <name evidence="15" type="ORF">DFR39_11457</name>
</gene>
<dbReference type="InterPro" id="IPR003660">
    <property type="entry name" value="HAMP_dom"/>
</dbReference>
<comment type="caution">
    <text evidence="15">The sequence shown here is derived from an EMBL/GenBank/DDBJ whole genome shotgun (WGS) entry which is preliminary data.</text>
</comment>
<evidence type="ECO:0000256" key="12">
    <source>
        <dbReference type="ARBA" id="ARBA00023136"/>
    </source>
</evidence>
<evidence type="ECO:0000256" key="7">
    <source>
        <dbReference type="ARBA" id="ARBA00022741"/>
    </source>
</evidence>
<evidence type="ECO:0000256" key="9">
    <source>
        <dbReference type="ARBA" id="ARBA00022840"/>
    </source>
</evidence>
<dbReference type="SMART" id="SM00388">
    <property type="entry name" value="HisKA"/>
    <property type="match status" value="1"/>
</dbReference>
<keyword evidence="10" id="KW-1133">Transmembrane helix</keyword>
<sequence>MSGASIPSRAWRPWAPRSLSGRLIAWQALALLLAWLALAALLTLRVVAWGTDEVQTRLQQMGTVLVAAAGSPEPELAQRLADADRAVMALLGLDDDVGAGLHPVYQVWDAEGRLLARSPRAPATRLDAAPAPGEHPDWVVRRLEPGQGRALLLAEPREIPLSAAMPVLWLILKSQLGVFLWHGLVIWISVRVGLRPLAQLAQRIARRPAGDLAPVQVDRLYTETAPLVSALNGLLSREGQRLEAERRFLADAAHELRTPLAAVNAQAHLLLGEQEPQARHEAAQALRAGVARVSHLLAQLLTLARAEATALTPRTENLDAAALLRERVAMLAPLARQRGIQLEMQAPESCEAQLERSGLCSMVDNLVDNAIRYSPPGARVEVALNGGPAGLSVTVRDNGPGLALEQRERVFERFYRVPGNSEQGTGLGLAIVKRIAERERARLDFVDGLDGRGLGLRISYPAA</sequence>
<proteinExistence type="predicted"/>
<dbReference type="PROSITE" id="PS50109">
    <property type="entry name" value="HIS_KIN"/>
    <property type="match status" value="1"/>
</dbReference>
<evidence type="ECO:0000256" key="3">
    <source>
        <dbReference type="ARBA" id="ARBA00012438"/>
    </source>
</evidence>
<evidence type="ECO:0000256" key="6">
    <source>
        <dbReference type="ARBA" id="ARBA00022692"/>
    </source>
</evidence>
<dbReference type="SUPFAM" id="SSF47384">
    <property type="entry name" value="Homodimeric domain of signal transducing histidine kinase"/>
    <property type="match status" value="1"/>
</dbReference>
<dbReference type="InterPro" id="IPR004358">
    <property type="entry name" value="Sig_transdc_His_kin-like_C"/>
</dbReference>
<dbReference type="InterPro" id="IPR050428">
    <property type="entry name" value="TCS_sensor_his_kinase"/>
</dbReference>
<dbReference type="GO" id="GO:0000155">
    <property type="term" value="F:phosphorelay sensor kinase activity"/>
    <property type="evidence" value="ECO:0007669"/>
    <property type="project" value="InterPro"/>
</dbReference>
<dbReference type="SMART" id="SM00387">
    <property type="entry name" value="HATPase_c"/>
    <property type="match status" value="1"/>
</dbReference>
<feature type="domain" description="HAMP" evidence="14">
    <location>
        <begin position="191"/>
        <end position="243"/>
    </location>
</feature>
<dbReference type="EC" id="2.7.13.3" evidence="3"/>
<evidence type="ECO:0000256" key="10">
    <source>
        <dbReference type="ARBA" id="ARBA00022989"/>
    </source>
</evidence>
<evidence type="ECO:0000259" key="14">
    <source>
        <dbReference type="PROSITE" id="PS50885"/>
    </source>
</evidence>
<dbReference type="InterPro" id="IPR003594">
    <property type="entry name" value="HATPase_dom"/>
</dbReference>
<keyword evidence="7" id="KW-0547">Nucleotide-binding</keyword>
<dbReference type="Pfam" id="PF02518">
    <property type="entry name" value="HATPase_c"/>
    <property type="match status" value="1"/>
</dbReference>
<comment type="subcellular location">
    <subcellularLocation>
        <location evidence="2">Membrane</location>
        <topology evidence="2">Multi-pass membrane protein</topology>
    </subcellularLocation>
</comment>
<evidence type="ECO:0000313" key="15">
    <source>
        <dbReference type="EMBL" id="TDP04568.1"/>
    </source>
</evidence>
<dbReference type="PRINTS" id="PR00344">
    <property type="entry name" value="BCTRLSENSOR"/>
</dbReference>
<dbReference type="CDD" id="cd00082">
    <property type="entry name" value="HisKA"/>
    <property type="match status" value="1"/>
</dbReference>
<dbReference type="InterPro" id="IPR005467">
    <property type="entry name" value="His_kinase_dom"/>
</dbReference>
<keyword evidence="9" id="KW-0067">ATP-binding</keyword>
<dbReference type="Proteomes" id="UP000295357">
    <property type="component" value="Unassembled WGS sequence"/>
</dbReference>
<evidence type="ECO:0000256" key="8">
    <source>
        <dbReference type="ARBA" id="ARBA00022777"/>
    </source>
</evidence>
<evidence type="ECO:0000313" key="16">
    <source>
        <dbReference type="Proteomes" id="UP000295357"/>
    </source>
</evidence>
<evidence type="ECO:0000256" key="5">
    <source>
        <dbReference type="ARBA" id="ARBA00022679"/>
    </source>
</evidence>
<accession>A0A4R6MQK7</accession>
<keyword evidence="11" id="KW-0902">Two-component regulatory system</keyword>
<dbReference type="GO" id="GO:0005524">
    <property type="term" value="F:ATP binding"/>
    <property type="evidence" value="ECO:0007669"/>
    <property type="project" value="UniProtKB-KW"/>
</dbReference>
<keyword evidence="8 15" id="KW-0418">Kinase</keyword>
<dbReference type="GO" id="GO:0005886">
    <property type="term" value="C:plasma membrane"/>
    <property type="evidence" value="ECO:0007669"/>
    <property type="project" value="TreeGrafter"/>
</dbReference>
<protein>
    <recommendedName>
        <fullName evidence="3">histidine kinase</fullName>
        <ecNumber evidence="3">2.7.13.3</ecNumber>
    </recommendedName>
</protein>
<keyword evidence="12" id="KW-0472">Membrane</keyword>
<name>A0A4R6MQK7_9BURK</name>
<evidence type="ECO:0000256" key="2">
    <source>
        <dbReference type="ARBA" id="ARBA00004141"/>
    </source>
</evidence>
<dbReference type="EMBL" id="SNXE01000014">
    <property type="protein sequence ID" value="TDP04568.1"/>
    <property type="molecule type" value="Genomic_DNA"/>
</dbReference>
<dbReference type="InterPro" id="IPR036097">
    <property type="entry name" value="HisK_dim/P_sf"/>
</dbReference>
<dbReference type="OrthoDB" id="8554694at2"/>
<keyword evidence="5" id="KW-0808">Transferase</keyword>
<evidence type="ECO:0000256" key="4">
    <source>
        <dbReference type="ARBA" id="ARBA00022553"/>
    </source>
</evidence>
<dbReference type="PANTHER" id="PTHR45436:SF14">
    <property type="entry name" value="SENSOR PROTEIN QSEC"/>
    <property type="match status" value="1"/>
</dbReference>
<dbReference type="PANTHER" id="PTHR45436">
    <property type="entry name" value="SENSOR HISTIDINE KINASE YKOH"/>
    <property type="match status" value="1"/>
</dbReference>
<comment type="catalytic activity">
    <reaction evidence="1">
        <text>ATP + protein L-histidine = ADP + protein N-phospho-L-histidine.</text>
        <dbReference type="EC" id="2.7.13.3"/>
    </reaction>
</comment>
<dbReference type="AlphaFoldDB" id="A0A4R6MQK7"/>
<evidence type="ECO:0000256" key="11">
    <source>
        <dbReference type="ARBA" id="ARBA00023012"/>
    </source>
</evidence>
<keyword evidence="6" id="KW-0812">Transmembrane</keyword>
<evidence type="ECO:0000256" key="1">
    <source>
        <dbReference type="ARBA" id="ARBA00000085"/>
    </source>
</evidence>
<organism evidence="15 16">
    <name type="scientific">Roseateles asaccharophilus</name>
    <dbReference type="NCBI Taxonomy" id="582607"/>
    <lineage>
        <taxon>Bacteria</taxon>
        <taxon>Pseudomonadati</taxon>
        <taxon>Pseudomonadota</taxon>
        <taxon>Betaproteobacteria</taxon>
        <taxon>Burkholderiales</taxon>
        <taxon>Sphaerotilaceae</taxon>
        <taxon>Roseateles</taxon>
    </lineage>
</organism>
<keyword evidence="16" id="KW-1185">Reference proteome</keyword>
<feature type="domain" description="Histidine kinase" evidence="13">
    <location>
        <begin position="251"/>
        <end position="463"/>
    </location>
</feature>
<reference evidence="15 16" key="1">
    <citation type="submission" date="2019-03" db="EMBL/GenBank/DDBJ databases">
        <title>Genomic Encyclopedia of Type Strains, Phase IV (KMG-IV): sequencing the most valuable type-strain genomes for metagenomic binning, comparative biology and taxonomic classification.</title>
        <authorList>
            <person name="Goeker M."/>
        </authorList>
    </citation>
    <scope>NUCLEOTIDE SEQUENCE [LARGE SCALE GENOMIC DNA]</scope>
    <source>
        <strain evidence="15 16">DSM 25082</strain>
    </source>
</reference>
<dbReference type="SUPFAM" id="SSF55874">
    <property type="entry name" value="ATPase domain of HSP90 chaperone/DNA topoisomerase II/histidine kinase"/>
    <property type="match status" value="1"/>
</dbReference>